<dbReference type="SMART" id="SM00484">
    <property type="entry name" value="XPGI"/>
    <property type="match status" value="1"/>
</dbReference>
<name>A0A0C2Z197_HEBCY</name>
<dbReference type="PROSITE" id="PS00841">
    <property type="entry name" value="XPG_1"/>
    <property type="match status" value="1"/>
</dbReference>
<dbReference type="GO" id="GO:0003677">
    <property type="term" value="F:DNA binding"/>
    <property type="evidence" value="ECO:0007669"/>
    <property type="project" value="UniProtKB-KW"/>
</dbReference>
<keyword evidence="13" id="KW-0539">Nucleus</keyword>
<dbReference type="InterPro" id="IPR006085">
    <property type="entry name" value="XPG_DNA_repair_N"/>
</dbReference>
<proteinExistence type="inferred from homology"/>
<comment type="subcellular location">
    <subcellularLocation>
        <location evidence="2">Nucleus</location>
    </subcellularLocation>
</comment>
<evidence type="ECO:0000256" key="12">
    <source>
        <dbReference type="ARBA" id="ARBA00023204"/>
    </source>
</evidence>
<dbReference type="CDD" id="cd09908">
    <property type="entry name" value="H3TH_EXO1"/>
    <property type="match status" value="1"/>
</dbReference>
<protein>
    <submittedName>
        <fullName evidence="16">Uncharacterized protein</fullName>
    </submittedName>
</protein>
<keyword evidence="7" id="KW-0378">Hydrolase</keyword>
<dbReference type="SMART" id="SM00485">
    <property type="entry name" value="XPGN"/>
    <property type="match status" value="1"/>
</dbReference>
<dbReference type="SUPFAM" id="SSF88723">
    <property type="entry name" value="PIN domain-like"/>
    <property type="match status" value="1"/>
</dbReference>
<keyword evidence="17" id="KW-1185">Reference proteome</keyword>
<evidence type="ECO:0000313" key="16">
    <source>
        <dbReference type="EMBL" id="KIM46957.1"/>
    </source>
</evidence>
<evidence type="ECO:0000256" key="7">
    <source>
        <dbReference type="ARBA" id="ARBA00022801"/>
    </source>
</evidence>
<reference evidence="17" key="2">
    <citation type="submission" date="2015-01" db="EMBL/GenBank/DDBJ databases">
        <title>Evolutionary Origins and Diversification of the Mycorrhizal Mutualists.</title>
        <authorList>
            <consortium name="DOE Joint Genome Institute"/>
            <consortium name="Mycorrhizal Genomics Consortium"/>
            <person name="Kohler A."/>
            <person name="Kuo A."/>
            <person name="Nagy L.G."/>
            <person name="Floudas D."/>
            <person name="Copeland A."/>
            <person name="Barry K.W."/>
            <person name="Cichocki N."/>
            <person name="Veneault-Fourrey C."/>
            <person name="LaButti K."/>
            <person name="Lindquist E.A."/>
            <person name="Lipzen A."/>
            <person name="Lundell T."/>
            <person name="Morin E."/>
            <person name="Murat C."/>
            <person name="Riley R."/>
            <person name="Ohm R."/>
            <person name="Sun H."/>
            <person name="Tunlid A."/>
            <person name="Henrissat B."/>
            <person name="Grigoriev I.V."/>
            <person name="Hibbett D.S."/>
            <person name="Martin F."/>
        </authorList>
    </citation>
    <scope>NUCLEOTIDE SEQUENCE [LARGE SCALE GENOMIC DNA]</scope>
    <source>
        <strain evidence="17">h7</strain>
    </source>
</reference>
<dbReference type="CDD" id="cd09857">
    <property type="entry name" value="PIN_EXO1"/>
    <property type="match status" value="1"/>
</dbReference>
<keyword evidence="11" id="KW-0238">DNA-binding</keyword>
<dbReference type="Pfam" id="PF00867">
    <property type="entry name" value="XPG_I"/>
    <property type="match status" value="1"/>
</dbReference>
<sequence length="402" mass="44148">MGISGLLPALKPIQVTKHLSEYSGTTIAVDAYVWLHKGVYSCATELATGKNTHKYVDYAMHRVRLLRHHRIEPYIVFDGGPLPAKKGTESERKQKREENLARGKALVAQGKHSQARDCFIKCVDVTPQMAFQFIKALRAESVPYVVAPYEADAQLAYLERVGIVDGILTEDSDLLVFGCKTVLFKLDPVASTVISISRKDFGSVSASSSDPNGISLIGWSDVQFRAMSILSGCDYLASIPGIGLKTACTLLRKWRTAEQVVRAISLEGKKSVPLGYWKQFLLAEKCFLHQRVYCPRAEKLVHLTDVSDDWTAEFDAYVGSDMEQSLAQGIARGDVDPATFLPMIDINSGFVPRALKPLVMVSNSPGKSANKSSNAKGKMREPHKSGGILSFFGQLPPLIPLM</sequence>
<keyword evidence="12" id="KW-0234">DNA repair</keyword>
<dbReference type="InterPro" id="IPR006086">
    <property type="entry name" value="XPG-I_dom"/>
</dbReference>
<evidence type="ECO:0000256" key="10">
    <source>
        <dbReference type="ARBA" id="ARBA00022881"/>
    </source>
</evidence>
<dbReference type="PROSITE" id="PS00842">
    <property type="entry name" value="XPG_2"/>
    <property type="match status" value="1"/>
</dbReference>
<keyword evidence="8" id="KW-0269">Exonuclease</keyword>
<dbReference type="GO" id="GO:0035312">
    <property type="term" value="F:5'-3' DNA exonuclease activity"/>
    <property type="evidence" value="ECO:0007669"/>
    <property type="project" value="InterPro"/>
</dbReference>
<dbReference type="EMBL" id="KN831770">
    <property type="protein sequence ID" value="KIM46957.1"/>
    <property type="molecule type" value="Genomic_DNA"/>
</dbReference>
<feature type="domain" description="XPG-I" evidence="14">
    <location>
        <begin position="138"/>
        <end position="203"/>
    </location>
</feature>
<dbReference type="SMART" id="SM00279">
    <property type="entry name" value="HhH2"/>
    <property type="match status" value="1"/>
</dbReference>
<dbReference type="Pfam" id="PF00752">
    <property type="entry name" value="XPG_N"/>
    <property type="match status" value="1"/>
</dbReference>
<dbReference type="AlphaFoldDB" id="A0A0C2Z197"/>
<keyword evidence="10" id="KW-0267">Excision nuclease</keyword>
<dbReference type="PRINTS" id="PR00853">
    <property type="entry name" value="XPGRADSUPER"/>
</dbReference>
<dbReference type="InterPro" id="IPR006084">
    <property type="entry name" value="XPG/Rad2"/>
</dbReference>
<dbReference type="InterPro" id="IPR029060">
    <property type="entry name" value="PIN-like_dom_sf"/>
</dbReference>
<keyword evidence="6" id="KW-0227">DNA damage</keyword>
<comment type="cofactor">
    <cofactor evidence="1">
        <name>Mg(2+)</name>
        <dbReference type="ChEBI" id="CHEBI:18420"/>
    </cofactor>
</comment>
<evidence type="ECO:0000256" key="6">
    <source>
        <dbReference type="ARBA" id="ARBA00022763"/>
    </source>
</evidence>
<evidence type="ECO:0000256" key="1">
    <source>
        <dbReference type="ARBA" id="ARBA00001946"/>
    </source>
</evidence>
<dbReference type="FunFam" id="3.40.50.1010:FF:000002">
    <property type="entry name" value="Exonuclease 1, putative"/>
    <property type="match status" value="1"/>
</dbReference>
<dbReference type="STRING" id="686832.A0A0C2Z197"/>
<dbReference type="Proteomes" id="UP000053424">
    <property type="component" value="Unassembled WGS sequence"/>
</dbReference>
<dbReference type="InterPro" id="IPR008918">
    <property type="entry name" value="HhH2"/>
</dbReference>
<dbReference type="HOGENOM" id="CLU_008978_3_0_1"/>
<reference evidence="16 17" key="1">
    <citation type="submission" date="2014-04" db="EMBL/GenBank/DDBJ databases">
        <authorList>
            <consortium name="DOE Joint Genome Institute"/>
            <person name="Kuo A."/>
            <person name="Gay G."/>
            <person name="Dore J."/>
            <person name="Kohler A."/>
            <person name="Nagy L.G."/>
            <person name="Floudas D."/>
            <person name="Copeland A."/>
            <person name="Barry K.W."/>
            <person name="Cichocki N."/>
            <person name="Veneault-Fourrey C."/>
            <person name="LaButti K."/>
            <person name="Lindquist E.A."/>
            <person name="Lipzen A."/>
            <person name="Lundell T."/>
            <person name="Morin E."/>
            <person name="Murat C."/>
            <person name="Sun H."/>
            <person name="Tunlid A."/>
            <person name="Henrissat B."/>
            <person name="Grigoriev I.V."/>
            <person name="Hibbett D.S."/>
            <person name="Martin F."/>
            <person name="Nordberg H.P."/>
            <person name="Cantor M.N."/>
            <person name="Hua S.X."/>
        </authorList>
    </citation>
    <scope>NUCLEOTIDE SEQUENCE [LARGE SCALE GENOMIC DNA]</scope>
    <source>
        <strain evidence="17">h7</strain>
    </source>
</reference>
<dbReference type="Gene3D" id="3.40.50.1010">
    <property type="entry name" value="5'-nuclease"/>
    <property type="match status" value="1"/>
</dbReference>
<dbReference type="GO" id="GO:0046872">
    <property type="term" value="F:metal ion binding"/>
    <property type="evidence" value="ECO:0007669"/>
    <property type="project" value="UniProtKB-KW"/>
</dbReference>
<evidence type="ECO:0000256" key="9">
    <source>
        <dbReference type="ARBA" id="ARBA00022842"/>
    </source>
</evidence>
<dbReference type="SUPFAM" id="SSF47807">
    <property type="entry name" value="5' to 3' exonuclease, C-terminal subdomain"/>
    <property type="match status" value="1"/>
</dbReference>
<evidence type="ECO:0000313" key="17">
    <source>
        <dbReference type="Proteomes" id="UP000053424"/>
    </source>
</evidence>
<organism evidence="16 17">
    <name type="scientific">Hebeloma cylindrosporum</name>
    <dbReference type="NCBI Taxonomy" id="76867"/>
    <lineage>
        <taxon>Eukaryota</taxon>
        <taxon>Fungi</taxon>
        <taxon>Dikarya</taxon>
        <taxon>Basidiomycota</taxon>
        <taxon>Agaricomycotina</taxon>
        <taxon>Agaricomycetes</taxon>
        <taxon>Agaricomycetidae</taxon>
        <taxon>Agaricales</taxon>
        <taxon>Agaricineae</taxon>
        <taxon>Hymenogastraceae</taxon>
        <taxon>Hebeloma</taxon>
    </lineage>
</organism>
<dbReference type="OrthoDB" id="26491at2759"/>
<keyword evidence="4" id="KW-0540">Nuclease</keyword>
<keyword evidence="9" id="KW-0460">Magnesium</keyword>
<evidence type="ECO:0000256" key="2">
    <source>
        <dbReference type="ARBA" id="ARBA00004123"/>
    </source>
</evidence>
<dbReference type="FunFam" id="1.10.150.20:FF:000011">
    <property type="entry name" value="exonuclease 1"/>
    <property type="match status" value="1"/>
</dbReference>
<evidence type="ECO:0000256" key="3">
    <source>
        <dbReference type="ARBA" id="ARBA00010563"/>
    </source>
</evidence>
<dbReference type="InterPro" id="IPR037315">
    <property type="entry name" value="EXO1_H3TH"/>
</dbReference>
<dbReference type="Gene3D" id="1.10.150.20">
    <property type="entry name" value="5' to 3' exonuclease, C-terminal subdomain"/>
    <property type="match status" value="1"/>
</dbReference>
<gene>
    <name evidence="16" type="ORF">M413DRAFT_64191</name>
</gene>
<feature type="domain" description="XPG N-terminal" evidence="15">
    <location>
        <begin position="1"/>
        <end position="99"/>
    </location>
</feature>
<comment type="similarity">
    <text evidence="3">Belongs to the XPG/RAD2 endonuclease family. EXO1 subfamily.</text>
</comment>
<dbReference type="PANTHER" id="PTHR11081">
    <property type="entry name" value="FLAP ENDONUCLEASE FAMILY MEMBER"/>
    <property type="match status" value="1"/>
</dbReference>
<dbReference type="InterPro" id="IPR019974">
    <property type="entry name" value="XPG_CS"/>
</dbReference>
<evidence type="ECO:0000256" key="4">
    <source>
        <dbReference type="ARBA" id="ARBA00022722"/>
    </source>
</evidence>
<keyword evidence="5" id="KW-0479">Metal-binding</keyword>
<evidence type="ECO:0000256" key="8">
    <source>
        <dbReference type="ARBA" id="ARBA00022839"/>
    </source>
</evidence>
<evidence type="ECO:0000256" key="5">
    <source>
        <dbReference type="ARBA" id="ARBA00022723"/>
    </source>
</evidence>
<accession>A0A0C2Z197</accession>
<dbReference type="InterPro" id="IPR044752">
    <property type="entry name" value="PIN-like_EXO1"/>
</dbReference>
<dbReference type="GO" id="GO:0006281">
    <property type="term" value="P:DNA repair"/>
    <property type="evidence" value="ECO:0007669"/>
    <property type="project" value="UniProtKB-KW"/>
</dbReference>
<evidence type="ECO:0000259" key="15">
    <source>
        <dbReference type="SMART" id="SM00485"/>
    </source>
</evidence>
<evidence type="ECO:0000259" key="14">
    <source>
        <dbReference type="SMART" id="SM00484"/>
    </source>
</evidence>
<dbReference type="GO" id="GO:0017108">
    <property type="term" value="F:5'-flap endonuclease activity"/>
    <property type="evidence" value="ECO:0007669"/>
    <property type="project" value="TreeGrafter"/>
</dbReference>
<dbReference type="PANTHER" id="PTHR11081:SF65">
    <property type="entry name" value="DNA DAMAGE-INDUCIBLE PROTEIN DIN7-RELATED"/>
    <property type="match status" value="1"/>
</dbReference>
<evidence type="ECO:0000256" key="13">
    <source>
        <dbReference type="ARBA" id="ARBA00023242"/>
    </source>
</evidence>
<dbReference type="GO" id="GO:0005634">
    <property type="term" value="C:nucleus"/>
    <property type="evidence" value="ECO:0007669"/>
    <property type="project" value="UniProtKB-SubCell"/>
</dbReference>
<evidence type="ECO:0000256" key="11">
    <source>
        <dbReference type="ARBA" id="ARBA00023125"/>
    </source>
</evidence>
<dbReference type="InterPro" id="IPR036279">
    <property type="entry name" value="5-3_exonuclease_C_sf"/>
</dbReference>